<keyword evidence="3 6" id="KW-1133">Transmembrane helix</keyword>
<dbReference type="InterPro" id="IPR017452">
    <property type="entry name" value="GPCR_Rhodpsn_7TM"/>
</dbReference>
<dbReference type="Proteomes" id="UP001159427">
    <property type="component" value="Unassembled WGS sequence"/>
</dbReference>
<feature type="transmembrane region" description="Helical" evidence="6">
    <location>
        <begin position="193"/>
        <end position="210"/>
    </location>
</feature>
<evidence type="ECO:0000259" key="7">
    <source>
        <dbReference type="PROSITE" id="PS50262"/>
    </source>
</evidence>
<keyword evidence="5" id="KW-0675">Receptor</keyword>
<feature type="transmembrane region" description="Helical" evidence="6">
    <location>
        <begin position="95"/>
        <end position="115"/>
    </location>
</feature>
<feature type="transmembrane region" description="Helical" evidence="6">
    <location>
        <begin position="230"/>
        <end position="250"/>
    </location>
</feature>
<comment type="caution">
    <text evidence="8">The sequence shown here is derived from an EMBL/GenBank/DDBJ whole genome shotgun (WGS) entry which is preliminary data.</text>
</comment>
<evidence type="ECO:0000313" key="8">
    <source>
        <dbReference type="EMBL" id="CAH3013620.1"/>
    </source>
</evidence>
<evidence type="ECO:0000256" key="5">
    <source>
        <dbReference type="RuleBase" id="RU000688"/>
    </source>
</evidence>
<reference evidence="8 9" key="1">
    <citation type="submission" date="2022-05" db="EMBL/GenBank/DDBJ databases">
        <authorList>
            <consortium name="Genoscope - CEA"/>
            <person name="William W."/>
        </authorList>
    </citation>
    <scope>NUCLEOTIDE SEQUENCE [LARGE SCALE GENOMIC DNA]</scope>
</reference>
<dbReference type="Gene3D" id="1.20.1070.10">
    <property type="entry name" value="Rhodopsin 7-helix transmembrane proteins"/>
    <property type="match status" value="1"/>
</dbReference>
<evidence type="ECO:0000256" key="6">
    <source>
        <dbReference type="SAM" id="Phobius"/>
    </source>
</evidence>
<feature type="transmembrane region" description="Helical" evidence="6">
    <location>
        <begin position="12"/>
        <end position="34"/>
    </location>
</feature>
<accession>A0ABN8LDR5</accession>
<dbReference type="PANTHER" id="PTHR45698:SF1">
    <property type="entry name" value="TRACE AMINE-ASSOCIATED RECEPTOR 13C-LIKE"/>
    <property type="match status" value="1"/>
</dbReference>
<proteinExistence type="inferred from homology"/>
<feature type="non-terminal residue" evidence="8">
    <location>
        <position position="273"/>
    </location>
</feature>
<sequence length="273" mass="31493">FLVSPRTSINYLLMNLAIADMTVATFLAPRYIFIHTFIHPDGVAGNILCRLLTGGNFAWVGAGASVFTLVTTATERYFAVMYPFENKGKLSSRKLKMTIACSWIFGIVITFPMFLSRNFDKENDWCVYTWSEEWMGKTYSMVWFLFTGFFPVTFMIALYSQVVYTLWFTRSKPRGIEIFNFCFQGVLKVRKRVTLMVITVSIIFGVTWLADTFNFVLHFYKPSFNKLSFAATSIFVLFNSAINPILYALINQRYKEKMKGILRCKCRPEPNGI</sequence>
<comment type="subcellular location">
    <subcellularLocation>
        <location evidence="1">Membrane</location>
    </subcellularLocation>
</comment>
<keyword evidence="4 6" id="KW-0472">Membrane</keyword>
<protein>
    <recommendedName>
        <fullName evidence="7">G-protein coupled receptors family 1 profile domain-containing protein</fullName>
    </recommendedName>
</protein>
<evidence type="ECO:0000313" key="9">
    <source>
        <dbReference type="Proteomes" id="UP001159427"/>
    </source>
</evidence>
<feature type="non-terminal residue" evidence="8">
    <location>
        <position position="1"/>
    </location>
</feature>
<dbReference type="PRINTS" id="PR00237">
    <property type="entry name" value="GPCRRHODOPSN"/>
</dbReference>
<dbReference type="Pfam" id="PF00001">
    <property type="entry name" value="7tm_1"/>
    <property type="match status" value="1"/>
</dbReference>
<evidence type="ECO:0000256" key="4">
    <source>
        <dbReference type="ARBA" id="ARBA00023136"/>
    </source>
</evidence>
<feature type="transmembrane region" description="Helical" evidence="6">
    <location>
        <begin position="54"/>
        <end position="74"/>
    </location>
</feature>
<feature type="domain" description="G-protein coupled receptors family 1 profile" evidence="7">
    <location>
        <begin position="1"/>
        <end position="247"/>
    </location>
</feature>
<evidence type="ECO:0000256" key="1">
    <source>
        <dbReference type="ARBA" id="ARBA00004370"/>
    </source>
</evidence>
<organism evidence="8 9">
    <name type="scientific">Porites evermanni</name>
    <dbReference type="NCBI Taxonomy" id="104178"/>
    <lineage>
        <taxon>Eukaryota</taxon>
        <taxon>Metazoa</taxon>
        <taxon>Cnidaria</taxon>
        <taxon>Anthozoa</taxon>
        <taxon>Hexacorallia</taxon>
        <taxon>Scleractinia</taxon>
        <taxon>Fungiina</taxon>
        <taxon>Poritidae</taxon>
        <taxon>Porites</taxon>
    </lineage>
</organism>
<evidence type="ECO:0000256" key="3">
    <source>
        <dbReference type="ARBA" id="ARBA00022989"/>
    </source>
</evidence>
<feature type="transmembrane region" description="Helical" evidence="6">
    <location>
        <begin position="141"/>
        <end position="167"/>
    </location>
</feature>
<dbReference type="EMBL" id="CALNXI010000001">
    <property type="protein sequence ID" value="CAH3013620.1"/>
    <property type="molecule type" value="Genomic_DNA"/>
</dbReference>
<dbReference type="CDD" id="cd00637">
    <property type="entry name" value="7tm_classA_rhodopsin-like"/>
    <property type="match status" value="1"/>
</dbReference>
<dbReference type="PROSITE" id="PS50262">
    <property type="entry name" value="G_PROTEIN_RECEP_F1_2"/>
    <property type="match status" value="1"/>
</dbReference>
<dbReference type="PANTHER" id="PTHR45698">
    <property type="entry name" value="TRACE AMINE-ASSOCIATED RECEPTOR 19N-RELATED"/>
    <property type="match status" value="1"/>
</dbReference>
<evidence type="ECO:0000256" key="2">
    <source>
        <dbReference type="ARBA" id="ARBA00022692"/>
    </source>
</evidence>
<dbReference type="SUPFAM" id="SSF81321">
    <property type="entry name" value="Family A G protein-coupled receptor-like"/>
    <property type="match status" value="1"/>
</dbReference>
<dbReference type="PROSITE" id="PS00237">
    <property type="entry name" value="G_PROTEIN_RECEP_F1_1"/>
    <property type="match status" value="1"/>
</dbReference>
<keyword evidence="9" id="KW-1185">Reference proteome</keyword>
<gene>
    <name evidence="8" type="ORF">PEVE_00000053</name>
</gene>
<comment type="similarity">
    <text evidence="5">Belongs to the G-protein coupled receptor 1 family.</text>
</comment>
<keyword evidence="5" id="KW-0807">Transducer</keyword>
<keyword evidence="5" id="KW-0297">G-protein coupled receptor</keyword>
<name>A0ABN8LDR5_9CNID</name>
<keyword evidence="2 5" id="KW-0812">Transmembrane</keyword>
<dbReference type="InterPro" id="IPR000276">
    <property type="entry name" value="GPCR_Rhodpsn"/>
</dbReference>